<gene>
    <name evidence="8" type="ORF">BEN49_04135</name>
</gene>
<evidence type="ECO:0000256" key="5">
    <source>
        <dbReference type="ARBA" id="ARBA00023237"/>
    </source>
</evidence>
<evidence type="ECO:0000256" key="2">
    <source>
        <dbReference type="ARBA" id="ARBA00006275"/>
    </source>
</evidence>
<evidence type="ECO:0000313" key="9">
    <source>
        <dbReference type="Proteomes" id="UP000177506"/>
    </source>
</evidence>
<keyword evidence="5" id="KW-0998">Cell outer membrane</keyword>
<dbReference type="EMBL" id="MDZA01000033">
    <property type="protein sequence ID" value="OGX91786.1"/>
    <property type="molecule type" value="Genomic_DNA"/>
</dbReference>
<evidence type="ECO:0000313" key="8">
    <source>
        <dbReference type="EMBL" id="OGX91786.1"/>
    </source>
</evidence>
<dbReference type="Gene3D" id="1.25.40.390">
    <property type="match status" value="1"/>
</dbReference>
<keyword evidence="3" id="KW-0732">Signal</keyword>
<keyword evidence="9" id="KW-1185">Reference proteome</keyword>
<dbReference type="Proteomes" id="UP000177506">
    <property type="component" value="Unassembled WGS sequence"/>
</dbReference>
<protein>
    <submittedName>
        <fullName evidence="8">Starch-binding protein</fullName>
    </submittedName>
</protein>
<evidence type="ECO:0000259" key="7">
    <source>
        <dbReference type="Pfam" id="PF14322"/>
    </source>
</evidence>
<dbReference type="RefSeq" id="WP_070740413.1">
    <property type="nucleotide sequence ID" value="NZ_MDZA01000033.1"/>
</dbReference>
<dbReference type="OrthoDB" id="9792139at2"/>
<organism evidence="8 9">
    <name type="scientific">Hymenobacter coccineus</name>
    <dbReference type="NCBI Taxonomy" id="1908235"/>
    <lineage>
        <taxon>Bacteria</taxon>
        <taxon>Pseudomonadati</taxon>
        <taxon>Bacteroidota</taxon>
        <taxon>Cytophagia</taxon>
        <taxon>Cytophagales</taxon>
        <taxon>Hymenobacteraceae</taxon>
        <taxon>Hymenobacter</taxon>
    </lineage>
</organism>
<accession>A0A1G1TLM6</accession>
<comment type="similarity">
    <text evidence="2">Belongs to the SusD family.</text>
</comment>
<sequence length="542" mass="59511">MKKYFSPAQVSLLAVAGLGLFGSCTKLDDTSYNQIVASQFSPTTGDLSSLVGPAYGNWRTLFLEFNGAFRIQETSTDETVTPGRPNGWVDDGSYRRLHQHTWTALDPTPGYTWGEAFGGITNCNRVLYQVEQGQIPLTTGKEQLIAELRVLRASYYYMLCDLFGNVPIVDKFDVPAGFLPTQSTRAQVYAFVVKEITESLPQLATTVDATTYGRFNNKWAAEALLAKVYLNAGVYTGQADWANCIAACDAVINSNSFQLEPVQANVFKTVNEGSKEIVFAIPFDEVYATGFRIHMQTLQPQNQQTYNGQASMWGGGICAIPQFINSYNPADGRLKTNWIQGQQYTSGGTPLVGVFGATAGQPLAFTNTLSSVIFGTEDDGFRVGKFEIKQGVLQDLSNDFPLFRYADILLMKAEALLRTGQAAQAAVLVTQVRQRNFTANPTLATVTATDLAQGSNYPYGPAANNVVSPVQGGADIQYGRMLDELGWEFTAEGHRRQDMIRFGVFTKKSWLSHTPNGDYRTLMPIPQNVLNTNANLKQNPGY</sequence>
<dbReference type="InterPro" id="IPR033985">
    <property type="entry name" value="SusD-like_N"/>
</dbReference>
<dbReference type="InterPro" id="IPR011990">
    <property type="entry name" value="TPR-like_helical_dom_sf"/>
</dbReference>
<dbReference type="InterPro" id="IPR012944">
    <property type="entry name" value="SusD_RagB_dom"/>
</dbReference>
<dbReference type="Pfam" id="PF07980">
    <property type="entry name" value="SusD_RagB"/>
    <property type="match status" value="1"/>
</dbReference>
<evidence type="ECO:0000256" key="3">
    <source>
        <dbReference type="ARBA" id="ARBA00022729"/>
    </source>
</evidence>
<evidence type="ECO:0000256" key="4">
    <source>
        <dbReference type="ARBA" id="ARBA00023136"/>
    </source>
</evidence>
<feature type="domain" description="SusD-like N-terminal" evidence="7">
    <location>
        <begin position="74"/>
        <end position="230"/>
    </location>
</feature>
<comment type="subcellular location">
    <subcellularLocation>
        <location evidence="1">Cell outer membrane</location>
    </subcellularLocation>
</comment>
<dbReference type="AlphaFoldDB" id="A0A1G1TLM6"/>
<evidence type="ECO:0000256" key="1">
    <source>
        <dbReference type="ARBA" id="ARBA00004442"/>
    </source>
</evidence>
<dbReference type="SUPFAM" id="SSF48452">
    <property type="entry name" value="TPR-like"/>
    <property type="match status" value="1"/>
</dbReference>
<reference evidence="8 9" key="1">
    <citation type="submission" date="2016-08" db="EMBL/GenBank/DDBJ databases">
        <title>Hymenobacter coccineus sp. nov., Hymenobacter lapidarius sp. nov. and Hymenobacter glacialis sp. nov., isolated from Antarctic soil.</title>
        <authorList>
            <person name="Sedlacek I."/>
            <person name="Kralova S."/>
            <person name="Kyrova K."/>
            <person name="Maslanova I."/>
            <person name="Stankova E."/>
            <person name="Vrbovska V."/>
            <person name="Nemec M."/>
            <person name="Bartak M."/>
            <person name="Svec P."/>
            <person name="Busse H.-J."/>
            <person name="Pantucek R."/>
        </authorList>
    </citation>
    <scope>NUCLEOTIDE SEQUENCE [LARGE SCALE GENOMIC DNA]</scope>
    <source>
        <strain evidence="8 9">CCM 8649</strain>
    </source>
</reference>
<dbReference type="Pfam" id="PF14322">
    <property type="entry name" value="SusD-like_3"/>
    <property type="match status" value="1"/>
</dbReference>
<dbReference type="GO" id="GO:0009279">
    <property type="term" value="C:cell outer membrane"/>
    <property type="evidence" value="ECO:0007669"/>
    <property type="project" value="UniProtKB-SubCell"/>
</dbReference>
<proteinExistence type="inferred from homology"/>
<comment type="caution">
    <text evidence="8">The sequence shown here is derived from an EMBL/GenBank/DDBJ whole genome shotgun (WGS) entry which is preliminary data.</text>
</comment>
<evidence type="ECO:0000259" key="6">
    <source>
        <dbReference type="Pfam" id="PF07980"/>
    </source>
</evidence>
<feature type="domain" description="RagB/SusD" evidence="6">
    <location>
        <begin position="378"/>
        <end position="542"/>
    </location>
</feature>
<name>A0A1G1TLM6_9BACT</name>
<keyword evidence="4" id="KW-0472">Membrane</keyword>
<dbReference type="PROSITE" id="PS51257">
    <property type="entry name" value="PROKAR_LIPOPROTEIN"/>
    <property type="match status" value="1"/>
</dbReference>